<protein>
    <submittedName>
        <fullName evidence="11">GH01326p</fullName>
    </submittedName>
</protein>
<dbReference type="VEuPathDB" id="VectorBase:FBgn0260479"/>
<reference evidence="12" key="12">
    <citation type="journal article" date="2015" name="G3 (Bethesda)">
        <title>Gene Model Annotations for Drosophila melanogaster: The Rule-Benders.</title>
        <authorList>
            <consortium name="FlyBase Consortium"/>
            <person name="Crosby M.A."/>
            <person name="Gramates L.S."/>
            <person name="Dos Santos G."/>
            <person name="Matthews B.B."/>
            <person name="St Pierre S.E."/>
            <person name="Zhou P."/>
            <person name="Schroeder A.J."/>
            <person name="Falls K."/>
            <person name="Emmert D.B."/>
            <person name="Russo S.M."/>
            <person name="Gelbart W.M."/>
            <person name="null"/>
        </authorList>
    </citation>
    <scope>NUCLEOTIDE SEQUENCE</scope>
</reference>
<dbReference type="PANTHER" id="PTHR11616">
    <property type="entry name" value="SODIUM/CHLORIDE DEPENDENT TRANSPORTER"/>
    <property type="match status" value="1"/>
</dbReference>
<dbReference type="BioGRID-ORCS" id="319016">
    <property type="hits" value="0 hits in 1 CRISPR screen"/>
</dbReference>
<dbReference type="EMBL" id="AE014134">
    <property type="protein sequence ID" value="AAN10644.1"/>
    <property type="molecule type" value="Genomic_DNA"/>
</dbReference>
<gene>
    <name evidence="11" type="primary">CG13796</name>
    <name evidence="12" type="synonym">anon-WO0149848.5</name>
    <name evidence="12" type="synonym">CG31904-PD</name>
    <name evidence="12" type="synonym">Dmel\CG31904</name>
    <name evidence="12 13" type="ORF">CG31904</name>
    <name evidence="12" type="ORF">Dmel_CG31904</name>
</gene>
<reference evidence="12" key="14">
    <citation type="submission" date="2022-11" db="EMBL/GenBank/DDBJ databases">
        <title>Drosophila melanogaster release 4 sequence.</title>
        <authorList>
            <consortium name="Berkeley Drosophila Genome Project"/>
            <person name="Celniker S."/>
            <person name="Carlson J."/>
            <person name="Wan K."/>
            <person name="Pfeiffer B."/>
            <person name="Frise E."/>
            <person name="George R."/>
            <person name="Hoskins R."/>
            <person name="Stapleton M."/>
            <person name="Pacleb J."/>
            <person name="Park S."/>
            <person name="Svirskas R."/>
            <person name="Smith E."/>
            <person name="Yu C."/>
            <person name="Rubin G."/>
        </authorList>
    </citation>
    <scope>NUCLEOTIDE SEQUENCE</scope>
</reference>
<dbReference type="Pfam" id="PF15955">
    <property type="entry name" value="Cuticle_4"/>
    <property type="match status" value="1"/>
</dbReference>
<dbReference type="AGR" id="FB:FBgn0260479"/>
<reference evidence="12" key="15">
    <citation type="submission" date="2022-11" db="EMBL/GenBank/DDBJ databases">
        <authorList>
            <consortium name="FlyBase"/>
        </authorList>
    </citation>
    <scope>NUCLEOTIDE SEQUENCE</scope>
</reference>
<dbReference type="PaxDb" id="7227-FBpp0079124"/>
<evidence type="ECO:0000313" key="14">
    <source>
        <dbReference type="Proteomes" id="UP000000803"/>
    </source>
</evidence>
<reference evidence="11" key="2">
    <citation type="submission" date="2001-10" db="EMBL/GenBank/DDBJ databases">
        <authorList>
            <person name="Stapleton M."/>
            <person name="Brokstein P."/>
            <person name="Hong L."/>
            <person name="Agbayani A."/>
            <person name="Carlson J."/>
            <person name="Champe M."/>
            <person name="Chavez C."/>
            <person name="Dorsett V."/>
            <person name="Farfan D."/>
            <person name="Frise E."/>
            <person name="George R."/>
            <person name="Gonzalez M."/>
            <person name="Guarin H."/>
            <person name="Li P."/>
            <person name="Liao G."/>
            <person name="Miranda A."/>
            <person name="Mungall C.J."/>
            <person name="Nunoo J."/>
            <person name="Pacleb J."/>
            <person name="Paragas V."/>
            <person name="Park S."/>
            <person name="Phouanenavong S."/>
            <person name="Wan K."/>
            <person name="Yu C."/>
            <person name="Lewis S.E."/>
            <person name="Rubin G.M."/>
            <person name="Celniker S."/>
        </authorList>
    </citation>
    <scope>NUCLEOTIDE SEQUENCE</scope>
    <source>
        <strain evidence="11">Berkeley</strain>
    </source>
</reference>
<keyword evidence="14" id="KW-1185">Reference proteome</keyword>
<evidence type="ECO:0000256" key="9">
    <source>
        <dbReference type="PIRSR" id="PIRSR600175-2"/>
    </source>
</evidence>
<organism evidence="11">
    <name type="scientific">Drosophila melanogaster</name>
    <name type="common">Fruit fly</name>
    <dbReference type="NCBI Taxonomy" id="7227"/>
    <lineage>
        <taxon>Eukaryota</taxon>
        <taxon>Metazoa</taxon>
        <taxon>Ecdysozoa</taxon>
        <taxon>Arthropoda</taxon>
        <taxon>Hexapoda</taxon>
        <taxon>Insecta</taxon>
        <taxon>Pterygota</taxon>
        <taxon>Neoptera</taxon>
        <taxon>Endopterygota</taxon>
        <taxon>Diptera</taxon>
        <taxon>Brachycera</taxon>
        <taxon>Muscomorpha</taxon>
        <taxon>Ephydroidea</taxon>
        <taxon>Drosophilidae</taxon>
        <taxon>Drosophila</taxon>
        <taxon>Sophophora</taxon>
    </lineage>
</organism>
<dbReference type="GO" id="GO:0006836">
    <property type="term" value="P:neurotransmitter transport"/>
    <property type="evidence" value="ECO:0000250"/>
    <property type="project" value="FlyBase"/>
</dbReference>
<evidence type="ECO:0000256" key="6">
    <source>
        <dbReference type="ARBA" id="ARBA00022989"/>
    </source>
</evidence>
<feature type="binding site" evidence="8">
    <location>
        <position position="101"/>
    </location>
    <ligand>
        <name>Na(+)</name>
        <dbReference type="ChEBI" id="CHEBI:29101"/>
        <label>1</label>
    </ligand>
</feature>
<reference evidence="12" key="11">
    <citation type="journal article" date="2015" name="G3 (Bethesda)">
        <title>Gene Model Annotations for Drosophila melanogaster: Impact of High-Throughput Data.</title>
        <authorList>
            <consortium name="FlyBase Consortium"/>
            <person name="Matthews B.B."/>
            <person name="Dos Santos G."/>
            <person name="Crosby M.A."/>
            <person name="Emmert D.B."/>
            <person name="St Pierre S.E."/>
            <person name="Gramates L.S."/>
            <person name="Zhou P."/>
            <person name="Schroeder A.J."/>
            <person name="Falls K."/>
            <person name="Strelets V."/>
            <person name="Russo S.M."/>
            <person name="Gelbart W.M."/>
            <person name="null"/>
        </authorList>
    </citation>
    <scope>NUCLEOTIDE SEQUENCE</scope>
</reference>
<dbReference type="Bgee" id="FBgn0260479">
    <property type="expression patterns" value="Expressed in male accessory gland secondary cell (Drosophila) in male reproductive gland and 53 other cell types or tissues"/>
</dbReference>
<reference evidence="12 14" key="6">
    <citation type="journal article" date="2002" name="Genome Biol.">
        <title>Heterochromatic sequences in a Drosophila whole-genome shotgun assembly.</title>
        <authorList>
            <person name="Hoskins R.A."/>
            <person name="Smith C.D."/>
            <person name="Carlson J.W."/>
            <person name="Carvalho A.B."/>
            <person name="Halpern A."/>
            <person name="Kaminker J.S."/>
            <person name="Kennedy C."/>
            <person name="Mungall C.J."/>
            <person name="Sullivan B.A."/>
            <person name="Sutton G.G."/>
            <person name="Yasuhara J.C."/>
            <person name="Wakimoto B.T."/>
            <person name="Myers E.W."/>
            <person name="Celniker S.E."/>
            <person name="Rubin G.M."/>
            <person name="Karpen G.H."/>
        </authorList>
    </citation>
    <scope>NUCLEOTIDE SEQUENCE [LARGE SCALE GENOMIC DNA]</scope>
    <source>
        <strain evidence="14">Berkeley</strain>
    </source>
</reference>
<dbReference type="SUPFAM" id="SSF161070">
    <property type="entry name" value="SNF-like"/>
    <property type="match status" value="1"/>
</dbReference>
<dbReference type="InterPro" id="IPR037272">
    <property type="entry name" value="SNS_sf"/>
</dbReference>
<dbReference type="EMBL" id="AY059434">
    <property type="protein sequence ID" value="AAL13340.1"/>
    <property type="molecule type" value="mRNA"/>
</dbReference>
<evidence type="ECO:0000256" key="10">
    <source>
        <dbReference type="SAM" id="Phobius"/>
    </source>
</evidence>
<evidence type="ECO:0000256" key="8">
    <source>
        <dbReference type="PIRSR" id="PIRSR600175-1"/>
    </source>
</evidence>
<dbReference type="GO" id="GO:0006865">
    <property type="term" value="P:amino acid transport"/>
    <property type="evidence" value="ECO:0000318"/>
    <property type="project" value="GO_Central"/>
</dbReference>
<evidence type="ECO:0000256" key="1">
    <source>
        <dbReference type="ARBA" id="ARBA00004141"/>
    </source>
</evidence>
<reference evidence="14" key="5">
    <citation type="journal article" date="2002" name="Genome Biol.">
        <title>The transposable elements of the Drosophila melanogaster euchromatin: a genomics perspective.</title>
        <authorList>
            <person name="Kaminker J.S."/>
            <person name="Bergman C.M."/>
            <person name="Kronmiller B."/>
            <person name="Carlson J."/>
            <person name="Svirskas R."/>
            <person name="Patel S."/>
            <person name="Frise E."/>
            <person name="Wheeler D.A."/>
            <person name="Lewis S.E."/>
            <person name="Rubin G.M."/>
            <person name="Ashburner M."/>
            <person name="Celniker S.E."/>
        </authorList>
    </citation>
    <scope>NUCLEOTIDE SEQUENCE [LARGE SCALE GENOMIC DNA]</scope>
    <source>
        <strain evidence="14">Berkeley</strain>
    </source>
</reference>
<comment type="subcellular location">
    <subcellularLocation>
        <location evidence="1">Membrane</location>
        <topology evidence="1">Multi-pass membrane protein</topology>
    </subcellularLocation>
</comment>
<evidence type="ECO:0000256" key="4">
    <source>
        <dbReference type="ARBA" id="ARBA00022692"/>
    </source>
</evidence>
<dbReference type="KEGG" id="dme:Dmel_CG31904"/>
<accession>Q95TF4</accession>
<dbReference type="AlphaFoldDB" id="Q95TF4"/>
<dbReference type="Reactome" id="R-DME-442660">
    <property type="pathway name" value="Na+/Cl- dependent neurotransmitter transporters"/>
</dbReference>
<dbReference type="PROSITE" id="PS50267">
    <property type="entry name" value="NA_NEUROTRAN_SYMP_3"/>
    <property type="match status" value="1"/>
</dbReference>
<reference evidence="14" key="4">
    <citation type="journal article" date="2002" name="Genome Biol.">
        <title>Annotation of the Drosophila melanogaster euchromatic genome: a systematic review.</title>
        <authorList>
            <person name="Misra S."/>
            <person name="Crosby M.A."/>
            <person name="Mungall C.J."/>
            <person name="Matthews B.B."/>
            <person name="Campbell K.S."/>
            <person name="Hradecky P."/>
            <person name="Huang Y."/>
            <person name="Kaminker J.S."/>
            <person name="Millburn G.H."/>
            <person name="Prochnik S.E."/>
            <person name="Smith C.D."/>
            <person name="Tupy J.L."/>
            <person name="Whitfied E.J."/>
            <person name="Bayraktaroglu L."/>
            <person name="Berman B.P."/>
            <person name="Bettencourt B.R."/>
            <person name="Celniker S.E."/>
            <person name="de Grey A.D."/>
            <person name="Drysdale R.A."/>
            <person name="Harris N.L."/>
            <person name="Richter J."/>
            <person name="Russo S."/>
            <person name="Schroeder A.J."/>
            <person name="Shu S.Q."/>
            <person name="Stapleton M."/>
            <person name="Yamada C."/>
            <person name="Ashburner M."/>
            <person name="Gelbart W.M."/>
            <person name="Rubin G.M."/>
            <person name="Lewis S.E."/>
        </authorList>
    </citation>
    <scope>GENOME REANNOTATION</scope>
    <source>
        <strain evidence="14">Berkeley</strain>
    </source>
</reference>
<dbReference type="GO" id="GO:0035725">
    <property type="term" value="P:sodium ion transmembrane transport"/>
    <property type="evidence" value="ECO:0000318"/>
    <property type="project" value="GO_Central"/>
</dbReference>
<feature type="transmembrane region" description="Helical" evidence="10">
    <location>
        <begin position="224"/>
        <end position="246"/>
    </location>
</feature>
<feature type="transmembrane region" description="Helical" evidence="10">
    <location>
        <begin position="166"/>
        <end position="191"/>
    </location>
</feature>
<evidence type="ECO:0000256" key="7">
    <source>
        <dbReference type="ARBA" id="ARBA00023136"/>
    </source>
</evidence>
<dbReference type="InterPro" id="IPR000175">
    <property type="entry name" value="Na/ntran_symport"/>
</dbReference>
<dbReference type="Proteomes" id="UP000000803">
    <property type="component" value="Chromosome 2L"/>
</dbReference>
<keyword evidence="3" id="KW-0813">Transport</keyword>
<keyword evidence="7 10" id="KW-0472">Membrane</keyword>
<dbReference type="eggNOG" id="KOG3660">
    <property type="taxonomic scope" value="Eukaryota"/>
</dbReference>
<evidence type="ECO:0000256" key="5">
    <source>
        <dbReference type="ARBA" id="ARBA00022847"/>
    </source>
</evidence>
<dbReference type="EMBL" id="AE014134">
    <property type="protein sequence ID" value="AAN10643.1"/>
    <property type="molecule type" value="Genomic_DNA"/>
</dbReference>
<dbReference type="STRING" id="7227.FBpp0079124"/>
<keyword evidence="5" id="KW-0769">Symport</keyword>
<reference evidence="12 14" key="9">
    <citation type="journal article" date="2007" name="Science">
        <title>The Release 5.1 annotation of Drosophila melanogaster heterochromatin.</title>
        <authorList>
            <person name="Smith C.D."/>
            <person name="Shu S."/>
            <person name="Mungall C.J."/>
            <person name="Karpen G.H."/>
        </authorList>
    </citation>
    <scope>NUCLEOTIDE SEQUENCE [LARGE SCALE GENOMIC DNA]</scope>
    <source>
        <strain evidence="14">Berkeley</strain>
    </source>
</reference>
<evidence type="ECO:0000313" key="12">
    <source>
        <dbReference type="EMBL" id="AAN10643.1"/>
    </source>
</evidence>
<reference evidence="14" key="3">
    <citation type="journal article" date="2002" name="Genome Biol.">
        <title>Finishing a whole-genome shotgun: release 3 of the Drosophila melanogaster euchromatic genome sequence.</title>
        <authorList>
            <person name="Celniker S.E."/>
            <person name="Wheeler D.A."/>
            <person name="Kronmiller B."/>
            <person name="Carlson J.W."/>
            <person name="Halpern A."/>
            <person name="Patel S."/>
            <person name="Adams M."/>
            <person name="Champe M."/>
            <person name="Dugan S.P."/>
            <person name="Frise E."/>
            <person name="Hodgson A."/>
            <person name="George R.A."/>
            <person name="Hoskins R.A."/>
            <person name="Laverty T."/>
            <person name="Muzny D.M."/>
            <person name="Nelson C.R."/>
            <person name="Pacleb J.M."/>
            <person name="Park S."/>
            <person name="Pfeiffer B.D."/>
            <person name="Richards S."/>
            <person name="Sodergren E.J."/>
            <person name="Svirskas R."/>
            <person name="Tabor P.E."/>
            <person name="Wan K."/>
            <person name="Stapleton M."/>
            <person name="Sutton G.G."/>
            <person name="Venter C."/>
            <person name="Weinstock G."/>
            <person name="Scherer S.E."/>
            <person name="Myers E.W."/>
            <person name="Gibbs R.A."/>
            <person name="Rubin G.M."/>
        </authorList>
    </citation>
    <scope>NUCLEOTIDE SEQUENCE [LARGE SCALE GENOMIC DNA]</scope>
    <source>
        <strain evidence="14">Berkeley</strain>
    </source>
</reference>
<keyword evidence="8" id="KW-0479">Metal-binding</keyword>
<evidence type="ECO:0000313" key="13">
    <source>
        <dbReference type="FlyBase" id="FBgn0260479"/>
    </source>
</evidence>
<keyword evidence="8" id="KW-0915">Sodium</keyword>
<dbReference type="UCSC" id="CG31904-RB">
    <property type="organism name" value="d. melanogaster"/>
</dbReference>
<dbReference type="DNASU" id="319016"/>
<dbReference type="GO" id="GO:0046872">
    <property type="term" value="F:metal ion binding"/>
    <property type="evidence" value="ECO:0007669"/>
    <property type="project" value="UniProtKB-KW"/>
</dbReference>
<dbReference type="PRINTS" id="PR00176">
    <property type="entry name" value="NANEUSMPORT"/>
</dbReference>
<feature type="transmembrane region" description="Helical" evidence="10">
    <location>
        <begin position="120"/>
        <end position="145"/>
    </location>
</feature>
<dbReference type="RefSeq" id="NP_723310.1">
    <property type="nucleotide sequence ID" value="NM_164768.2"/>
</dbReference>
<reference evidence="12" key="13">
    <citation type="journal article" date="2015" name="Genome Res.">
        <title>The Release 6 reference sequence of the Drosophila melanogaster genome.</title>
        <authorList>
            <person name="Hoskins R.A."/>
            <person name="Carlson J.W."/>
            <person name="Wan K.H."/>
            <person name="Park S."/>
            <person name="Mendez I."/>
            <person name="Galle S.E."/>
            <person name="Booth B.W."/>
            <person name="Pfeiffer B.D."/>
            <person name="George R.A."/>
            <person name="Svirskas R."/>
            <person name="Krzywinski M."/>
            <person name="Schein J."/>
            <person name="Accardo M.C."/>
            <person name="Damia E."/>
            <person name="Messina G."/>
            <person name="Mendez-Lago M."/>
            <person name="de Pablos B."/>
            <person name="Demakova O.V."/>
            <person name="Andreyeva E.N."/>
            <person name="Boldyreva L.V."/>
            <person name="Marra M."/>
            <person name="Carvalho A.B."/>
            <person name="Dimitri P."/>
            <person name="Villasante A."/>
            <person name="Zhimulev I.F."/>
            <person name="Rubin G.M."/>
            <person name="Karpen G.H."/>
            <person name="Celniker S.E."/>
        </authorList>
    </citation>
    <scope>NUCLEOTIDE SEQUENCE</scope>
</reference>
<dbReference type="RefSeq" id="NP_723311.1">
    <property type="nucleotide sequence ID" value="NM_164769.2"/>
</dbReference>
<feature type="transmembrane region" description="Helical" evidence="10">
    <location>
        <begin position="91"/>
        <end position="108"/>
    </location>
</feature>
<dbReference type="HOGENOM" id="CLU_683849_0_0_1"/>
<reference evidence="12 14" key="1">
    <citation type="journal article" date="2000" name="Science">
        <title>The genome sequence of Drosophila melanogaster.</title>
        <authorList>
            <person name="Adams M.D."/>
            <person name="Celniker S.E."/>
            <person name="Holt R.A."/>
            <person name="Evans C.A."/>
            <person name="Gocayne J.D."/>
            <person name="Amanatides P.G."/>
            <person name="Scherer S.E."/>
            <person name="Li P.W."/>
            <person name="Hoskins R.A."/>
            <person name="Galle R.F."/>
            <person name="George R.A."/>
            <person name="Lewis S.E."/>
            <person name="Richards S."/>
            <person name="Ashburner M."/>
            <person name="Henderson S.N."/>
            <person name="Sutton G.G."/>
            <person name="Wortman J.R."/>
            <person name="Yandell M.D."/>
            <person name="Zhang Q."/>
            <person name="Chen L.X."/>
            <person name="Brandon R.C."/>
            <person name="Rogers Y.H."/>
            <person name="Blazej R.G."/>
            <person name="Champe M."/>
            <person name="Pfeiffer B.D."/>
            <person name="Wan K.H."/>
            <person name="Doyle C."/>
            <person name="Baxter E.G."/>
            <person name="Helt G."/>
            <person name="Nelson C.R."/>
            <person name="Gabor G.L."/>
            <person name="Abril J.F."/>
            <person name="Agbayani A."/>
            <person name="An H.J."/>
            <person name="Andrews-Pfannkoch C."/>
            <person name="Baldwin D."/>
            <person name="Ballew R.M."/>
            <person name="Basu A."/>
            <person name="Baxendale J."/>
            <person name="Bayraktaroglu L."/>
            <person name="Beasley E.M."/>
            <person name="Beeson K.Y."/>
            <person name="Benos P.V."/>
            <person name="Berman B.P."/>
            <person name="Bhandari D."/>
            <person name="Bolshakov S."/>
            <person name="Borkova D."/>
            <person name="Botchan M.R."/>
            <person name="Bouck J."/>
            <person name="Brokstein P."/>
            <person name="Brottier P."/>
            <person name="Burtis K.C."/>
            <person name="Busam D.A."/>
            <person name="Butler H."/>
            <person name="Cadieu E."/>
            <person name="Center A."/>
            <person name="Chandra I."/>
            <person name="Cherry J.M."/>
            <person name="Cawley S."/>
            <person name="Dahlke C."/>
            <person name="Davenport L.B."/>
            <person name="Davies P."/>
            <person name="de Pablos B."/>
            <person name="Delcher A."/>
            <person name="Deng Z."/>
            <person name="Mays A.D."/>
            <person name="Dew I."/>
            <person name="Dietz S.M."/>
            <person name="Dodson K."/>
            <person name="Doup L.E."/>
            <person name="Downes M."/>
            <person name="Dugan-Rocha S."/>
            <person name="Dunkov B.C."/>
            <person name="Dunn P."/>
            <person name="Durbin K.J."/>
            <person name="Evangelista C.C."/>
            <person name="Ferraz C."/>
            <person name="Ferriera S."/>
            <person name="Fleischmann W."/>
            <person name="Fosler C."/>
            <person name="Gabrielian A.E."/>
            <person name="Garg N.S."/>
            <person name="Gelbart W.M."/>
            <person name="Glasser K."/>
            <person name="Glodek A."/>
            <person name="Gong F."/>
            <person name="Gorrell J.H."/>
            <person name="Gu Z."/>
            <person name="Guan P."/>
            <person name="Harris M."/>
            <person name="Harris N.L."/>
            <person name="Harvey D."/>
            <person name="Heiman T.J."/>
            <person name="Hernandez J.R."/>
            <person name="Houck J."/>
            <person name="Hostin D."/>
            <person name="Houston K.A."/>
            <person name="Howland T.J."/>
            <person name="Wei M.H."/>
            <person name="Ibegwam C."/>
            <person name="Jalali M."/>
            <person name="Kalush F."/>
            <person name="Karpen G.H."/>
            <person name="Ke Z."/>
            <person name="Kennison J.A."/>
            <person name="Ketchum K.A."/>
            <person name="Kimmel B.E."/>
            <person name="Kodira C.D."/>
            <person name="Kraft C."/>
            <person name="Kravitz S."/>
            <person name="Kulp D."/>
            <person name="Lai Z."/>
            <person name="Lasko P."/>
            <person name="Lei Y."/>
            <person name="Levitsky A.A."/>
            <person name="Li J."/>
            <person name="Li Z."/>
            <person name="Liang Y."/>
            <person name="Lin X."/>
            <person name="Liu X."/>
            <person name="Mattei B."/>
            <person name="McIntosh T.C."/>
            <person name="McLeod M.P."/>
            <person name="McPherson D."/>
            <person name="Merkulov G."/>
            <person name="Milshina N.V."/>
            <person name="Mobarry C."/>
            <person name="Morris J."/>
            <person name="Moshrefi A."/>
            <person name="Mount S.M."/>
            <person name="Moy M."/>
            <person name="Murphy B."/>
            <person name="Murphy L."/>
            <person name="Muzny D.M."/>
            <person name="Nelson D.L."/>
            <person name="Nelson D.R."/>
            <person name="Nelson K.A."/>
            <person name="Nixon K."/>
            <person name="Nusskern D.R."/>
            <person name="Pacleb J.M."/>
            <person name="Palazzolo M."/>
            <person name="Pittman G.S."/>
            <person name="Pan S."/>
            <person name="Pollard J."/>
            <person name="Puri V."/>
            <person name="Reese M.G."/>
            <person name="Reinert K."/>
            <person name="Remington K."/>
            <person name="Saunders R.D."/>
            <person name="Scheeler F."/>
            <person name="Shen H."/>
            <person name="Shue B.C."/>
            <person name="Siden-Kiamos I."/>
            <person name="Simpson M."/>
            <person name="Skupski M.P."/>
            <person name="Smith T."/>
            <person name="Spier E."/>
            <person name="Spradling A.C."/>
            <person name="Stapleton M."/>
            <person name="Strong R."/>
            <person name="Sun E."/>
            <person name="Svirskas R."/>
            <person name="Tector C."/>
            <person name="Turner R."/>
            <person name="Venter E."/>
            <person name="Wang A.H."/>
            <person name="Wang X."/>
            <person name="Wang Z.Y."/>
            <person name="Wassarman D.A."/>
            <person name="Weinstock G.M."/>
            <person name="Weissenbach J."/>
            <person name="Williams S.M."/>
            <person name="WoodageT"/>
            <person name="Worley K.C."/>
            <person name="Wu D."/>
            <person name="Yang S."/>
            <person name="Yao Q.A."/>
            <person name="Ye J."/>
            <person name="Yeh R.F."/>
            <person name="Zaveri J.S."/>
            <person name="Zhan M."/>
            <person name="Zhang G."/>
            <person name="Zhao Q."/>
            <person name="Zheng L."/>
            <person name="Zheng X.H."/>
            <person name="Zhong F.N."/>
            <person name="Zhong W."/>
            <person name="Zhou X."/>
            <person name="Zhu S."/>
            <person name="Zhu X."/>
            <person name="Smith H.O."/>
            <person name="Gibbs R.A."/>
            <person name="Myers E.W."/>
            <person name="Rubin G.M."/>
            <person name="Venter J.C."/>
        </authorList>
    </citation>
    <scope>NUCLEOTIDE SEQUENCE [LARGE SCALE GENOMIC DNA]</scope>
    <source>
        <strain evidence="14">Berkeley</strain>
    </source>
</reference>
<proteinExistence type="evidence at transcript level"/>
<dbReference type="PANTHER" id="PTHR11616:SF240">
    <property type="entry name" value="BLOATED TUBULES, ISOFORM B-RELATED"/>
    <property type="match status" value="1"/>
</dbReference>
<comment type="similarity">
    <text evidence="2">Belongs to the sodium:neurotransmitter symporter (SNF) (TC 2.A.22) family.</text>
</comment>
<reference evidence="12 14" key="10">
    <citation type="journal article" date="2007" name="Science">
        <title>Sequence finishing and mapping of Drosophila melanogaster heterochromatin.</title>
        <authorList>
            <person name="Hoskins R.A."/>
            <person name="Carlson J.W."/>
            <person name="Kennedy C."/>
            <person name="Acevedo D."/>
            <person name="Evans-Holm M."/>
            <person name="Frise E."/>
            <person name="Wan K.H."/>
            <person name="Park S."/>
            <person name="Mendez-Lago M."/>
            <person name="Rossi F."/>
            <person name="Villasante A."/>
            <person name="Dimitri P."/>
            <person name="Karpen G.H."/>
            <person name="Celniker S.E."/>
        </authorList>
    </citation>
    <scope>NUCLEOTIDE SEQUENCE [LARGE SCALE GENOMIC DNA]</scope>
    <source>
        <strain evidence="14">Berkeley</strain>
    </source>
</reference>
<dbReference type="GO" id="GO:0005886">
    <property type="term" value="C:plasma membrane"/>
    <property type="evidence" value="ECO:0000318"/>
    <property type="project" value="GO_Central"/>
</dbReference>
<keyword evidence="9" id="KW-1015">Disulfide bond</keyword>
<dbReference type="Pfam" id="PF00209">
    <property type="entry name" value="SNF"/>
    <property type="match status" value="1"/>
</dbReference>
<name>Q95TF4_DROME</name>
<dbReference type="GO" id="GO:0015375">
    <property type="term" value="F:glycine:sodium symporter activity"/>
    <property type="evidence" value="ECO:0000318"/>
    <property type="project" value="GO_Central"/>
</dbReference>
<dbReference type="InParanoid" id="Q95TF4"/>
<evidence type="ECO:0000256" key="2">
    <source>
        <dbReference type="ARBA" id="ARBA00006459"/>
    </source>
</evidence>
<dbReference type="Reactome" id="R-DME-352230">
    <property type="pathway name" value="Amino acid transport across the plasma membrane"/>
</dbReference>
<reference evidence="12" key="8">
    <citation type="submission" date="2006-08" db="EMBL/GenBank/DDBJ databases">
        <authorList>
            <person name="Celniker S."/>
            <person name="Carlson J."/>
            <person name="Wan K."/>
            <person name="Frise E."/>
            <person name="Hoskins R."/>
            <person name="Park S."/>
            <person name="Svirskas R."/>
            <person name="Rubin G."/>
        </authorList>
    </citation>
    <scope>NUCLEOTIDE SEQUENCE</scope>
</reference>
<dbReference type="InterPro" id="IPR031874">
    <property type="entry name" value="Cuticle_Acp1"/>
</dbReference>
<dbReference type="FlyBase" id="FBgn0260479">
    <property type="gene designation" value="CG31904"/>
</dbReference>
<sequence>MKGICGEQLNNCMLLGDCENSEHGTELPGDFIGEPVETESGGGMGGSLALAARRIRSRQVHSMAVRTGSAYDTLERPYRHDKCRGRWAKSADFYFASCTHAFSSLIFSELSTFGILHGGWLLFIIAYLMGMLFYSLPIFLIQAFLGQFSSSGTISAFRVAPIFKGIGYAILLLNLGTLTYYSIAAVVPLIYTVNSIHPVIPWMSCNNSWNTQECSLHENYDVDFAVAVIFTLALAMGVQSSVIPLLSQVAGHGLSYTAVSGPAVVASPWAVPAAHWPAAVNVASWPPAAIHAAAPAVLAAPAPAVVAAHAPSVVVAPVAHSGVYTAQTRGAIHTAPLAGHILHQCRSRTRNLVRSIPPSIPLSIGPLPLPRILPLMGKSNFRPLNTLCKYIVYIAIYRQGTRT</sequence>
<keyword evidence="6 10" id="KW-1133">Transmembrane helix</keyword>
<evidence type="ECO:0000256" key="3">
    <source>
        <dbReference type="ARBA" id="ARBA00022448"/>
    </source>
</evidence>
<feature type="disulfide bond" evidence="9">
    <location>
        <begin position="205"/>
        <end position="214"/>
    </location>
</feature>
<evidence type="ECO:0000313" key="11">
    <source>
        <dbReference type="EMBL" id="AAL13340.1"/>
    </source>
</evidence>
<dbReference type="GeneID" id="319016"/>
<keyword evidence="4 10" id="KW-0812">Transmembrane</keyword>
<dbReference type="OrthoDB" id="8041999at2759"/>
<dbReference type="GO" id="GO:0005326">
    <property type="term" value="F:neurotransmitter transmembrane transporter activity"/>
    <property type="evidence" value="ECO:0000250"/>
    <property type="project" value="FlyBase"/>
</dbReference>
<reference evidence="12 14" key="7">
    <citation type="journal article" date="2005" name="PLoS Comput. Biol.">
        <title>Combined evidence annotation of transposable elements in genome sequences.</title>
        <authorList>
            <person name="Quesneville H."/>
            <person name="Bergman C.M."/>
            <person name="Andrieu O."/>
            <person name="Autard D."/>
            <person name="Nouaud D."/>
            <person name="Ashburner M."/>
            <person name="Anxolabehere D."/>
        </authorList>
    </citation>
    <scope>NUCLEOTIDE SEQUENCE [LARGE SCALE GENOMIC DNA]</scope>
    <source>
        <strain evidence="14">Berkeley</strain>
    </source>
</reference>